<dbReference type="AlphaFoldDB" id="A0A5N6GQB2"/>
<proteinExistence type="predicted"/>
<organism evidence="1">
    <name type="scientific">Aspergillus flavus</name>
    <dbReference type="NCBI Taxonomy" id="5059"/>
    <lineage>
        <taxon>Eukaryota</taxon>
        <taxon>Fungi</taxon>
        <taxon>Dikarya</taxon>
        <taxon>Ascomycota</taxon>
        <taxon>Pezizomycotina</taxon>
        <taxon>Eurotiomycetes</taxon>
        <taxon>Eurotiomycetidae</taxon>
        <taxon>Eurotiales</taxon>
        <taxon>Aspergillaceae</taxon>
        <taxon>Aspergillus</taxon>
        <taxon>Aspergillus subgen. Circumdati</taxon>
    </lineage>
</organism>
<name>A0A5N6GQB2_ASPFL</name>
<gene>
    <name evidence="1" type="ORF">BDV35DRAFT_395607</name>
</gene>
<reference evidence="1" key="1">
    <citation type="submission" date="2019-04" db="EMBL/GenBank/DDBJ databases">
        <title>Friends and foes A comparative genomics study of 23 Aspergillus species from section Flavi.</title>
        <authorList>
            <consortium name="DOE Joint Genome Institute"/>
            <person name="Kjaerbolling I."/>
            <person name="Vesth T."/>
            <person name="Frisvad J.C."/>
            <person name="Nybo J.L."/>
            <person name="Theobald S."/>
            <person name="Kildgaard S."/>
            <person name="Isbrandt T."/>
            <person name="Kuo A."/>
            <person name="Sato A."/>
            <person name="Lyhne E.K."/>
            <person name="Kogle M.E."/>
            <person name="Wiebenga A."/>
            <person name="Kun R.S."/>
            <person name="Lubbers R.J."/>
            <person name="Makela M.R."/>
            <person name="Barry K."/>
            <person name="Chovatia M."/>
            <person name="Clum A."/>
            <person name="Daum C."/>
            <person name="Haridas S."/>
            <person name="He G."/>
            <person name="LaButti K."/>
            <person name="Lipzen A."/>
            <person name="Mondo S."/>
            <person name="Riley R."/>
            <person name="Salamov A."/>
            <person name="Simmons B.A."/>
            <person name="Magnuson J.K."/>
            <person name="Henrissat B."/>
            <person name="Mortensen U.H."/>
            <person name="Larsen T.O."/>
            <person name="Devries R.P."/>
            <person name="Grigoriev I.V."/>
            <person name="Machida M."/>
            <person name="Baker S.E."/>
            <person name="Andersen M.R."/>
        </authorList>
    </citation>
    <scope>NUCLEOTIDE SEQUENCE [LARGE SCALE GENOMIC DNA]</scope>
    <source>
        <strain evidence="1">CBS 121.62</strain>
    </source>
</reference>
<evidence type="ECO:0000313" key="1">
    <source>
        <dbReference type="EMBL" id="KAB8243724.1"/>
    </source>
</evidence>
<accession>A0A5N6GQB2</accession>
<protein>
    <submittedName>
        <fullName evidence="1">Uncharacterized protein</fullName>
    </submittedName>
</protein>
<dbReference type="Proteomes" id="UP000325434">
    <property type="component" value="Unassembled WGS sequence"/>
</dbReference>
<sequence>MYRSHDATVRHDKVYALLGLCADDPKASALEPNYGLPWSDALKKGTTYILGGKCSVQTWPDTDIAVIKGKGWILGYIAQVRPRTSEDDQAYVSIQFNHTAEWVNKPLQWNNKWRLRAPEELIQEGDIICLLQGTAKPSIIRLCRDHFEMVMTTVTPQTSKEESYDLEPQKWHPIGGFLYDVFLHGDYLGPV</sequence>
<dbReference type="EMBL" id="ML734638">
    <property type="protein sequence ID" value="KAB8243724.1"/>
    <property type="molecule type" value="Genomic_DNA"/>
</dbReference>